<organism evidence="2 3">
    <name type="scientific">Neoaquamicrobium microcysteis</name>
    <dbReference type="NCBI Taxonomy" id="2682781"/>
    <lineage>
        <taxon>Bacteria</taxon>
        <taxon>Pseudomonadati</taxon>
        <taxon>Pseudomonadota</taxon>
        <taxon>Alphaproteobacteria</taxon>
        <taxon>Hyphomicrobiales</taxon>
        <taxon>Phyllobacteriaceae</taxon>
        <taxon>Neoaquamicrobium</taxon>
    </lineage>
</organism>
<dbReference type="AlphaFoldDB" id="A0A5D4GX47"/>
<keyword evidence="1" id="KW-0472">Membrane</keyword>
<reference evidence="2 3" key="2">
    <citation type="submission" date="2019-09" db="EMBL/GenBank/DDBJ databases">
        <title>Mesorhizobium sp. MaA-C15 isolated from Microcystis aeruginosa.</title>
        <authorList>
            <person name="Jeong S.E."/>
            <person name="Jin H.M."/>
            <person name="Jeon C.O."/>
        </authorList>
    </citation>
    <scope>NUCLEOTIDE SEQUENCE [LARGE SCALE GENOMIC DNA]</scope>
    <source>
        <strain evidence="2 3">MaA-C15</strain>
    </source>
</reference>
<gene>
    <name evidence="2" type="ORF">FY036_12080</name>
</gene>
<name>A0A5D4GX47_9HYPH</name>
<dbReference type="Proteomes" id="UP000323258">
    <property type="component" value="Unassembled WGS sequence"/>
</dbReference>
<reference evidence="2 3" key="1">
    <citation type="submission" date="2019-08" db="EMBL/GenBank/DDBJ databases">
        <authorList>
            <person name="Seo Y.L."/>
        </authorList>
    </citation>
    <scope>NUCLEOTIDE SEQUENCE [LARGE SCALE GENOMIC DNA]</scope>
    <source>
        <strain evidence="2 3">MaA-C15</strain>
    </source>
</reference>
<proteinExistence type="predicted"/>
<keyword evidence="1" id="KW-1133">Transmembrane helix</keyword>
<dbReference type="OrthoDB" id="7667463at2"/>
<evidence type="ECO:0008006" key="4">
    <source>
        <dbReference type="Google" id="ProtNLM"/>
    </source>
</evidence>
<comment type="caution">
    <text evidence="2">The sequence shown here is derived from an EMBL/GenBank/DDBJ whole genome shotgun (WGS) entry which is preliminary data.</text>
</comment>
<keyword evidence="1" id="KW-0812">Transmembrane</keyword>
<feature type="transmembrane region" description="Helical" evidence="1">
    <location>
        <begin position="6"/>
        <end position="26"/>
    </location>
</feature>
<dbReference type="EMBL" id="VSZS01000063">
    <property type="protein sequence ID" value="TYR31835.1"/>
    <property type="molecule type" value="Genomic_DNA"/>
</dbReference>
<evidence type="ECO:0000256" key="1">
    <source>
        <dbReference type="SAM" id="Phobius"/>
    </source>
</evidence>
<accession>A0A5D4GX47</accession>
<protein>
    <recommendedName>
        <fullName evidence="4">DUF423 domain-containing protein</fullName>
    </recommendedName>
</protein>
<dbReference type="RefSeq" id="WP_148914992.1">
    <property type="nucleotide sequence ID" value="NZ_VSZS01000063.1"/>
</dbReference>
<keyword evidence="3" id="KW-1185">Reference proteome</keyword>
<feature type="transmembrane region" description="Helical" evidence="1">
    <location>
        <begin position="77"/>
        <end position="99"/>
    </location>
</feature>
<evidence type="ECO:0000313" key="3">
    <source>
        <dbReference type="Proteomes" id="UP000323258"/>
    </source>
</evidence>
<feature type="transmembrane region" description="Helical" evidence="1">
    <location>
        <begin position="106"/>
        <end position="124"/>
    </location>
</feature>
<evidence type="ECO:0000313" key="2">
    <source>
        <dbReference type="EMBL" id="TYR31835.1"/>
    </source>
</evidence>
<sequence length="125" mass="13314">MTDQILFAIAGGIAALWLVVHVSVGGREVERPLRSSSHRLDPSVRDTLHLCWHCVTVTVAIMAAMFLVAILTSRPDFAIAGTVLAWGYTLVGIALAPAVGASYRDLPQGWLFLPIAALGTAAMVF</sequence>
<feature type="transmembrane region" description="Helical" evidence="1">
    <location>
        <begin position="47"/>
        <end position="71"/>
    </location>
</feature>